<dbReference type="RefSeq" id="WP_211785486.1">
    <property type="nucleotide sequence ID" value="NZ_CP047292.1"/>
</dbReference>
<dbReference type="InterPro" id="IPR011013">
    <property type="entry name" value="Gal_mutarotase_sf_dom"/>
</dbReference>
<evidence type="ECO:0000313" key="12">
    <source>
        <dbReference type="EMBL" id="QUS37306.1"/>
    </source>
</evidence>
<keyword evidence="6 8" id="KW-0413">Isomerase</keyword>
<dbReference type="UniPathway" id="UPA00242"/>
<dbReference type="InterPro" id="IPR018052">
    <property type="entry name" value="Ald1_epimerase_CS"/>
</dbReference>
<evidence type="ECO:0000256" key="10">
    <source>
        <dbReference type="PIRSR" id="PIRSR005096-2"/>
    </source>
</evidence>
<dbReference type="GO" id="GO:0033499">
    <property type="term" value="P:galactose catabolic process via UDP-galactose, Leloir pathway"/>
    <property type="evidence" value="ECO:0007669"/>
    <property type="project" value="TreeGrafter"/>
</dbReference>
<comment type="catalytic activity">
    <reaction evidence="1 8">
        <text>alpha-D-glucose = beta-D-glucose</text>
        <dbReference type="Rhea" id="RHEA:10264"/>
        <dbReference type="ChEBI" id="CHEBI:15903"/>
        <dbReference type="ChEBI" id="CHEBI:17925"/>
        <dbReference type="EC" id="5.1.3.3"/>
    </reaction>
</comment>
<evidence type="ECO:0000256" key="8">
    <source>
        <dbReference type="PIRNR" id="PIRNR005096"/>
    </source>
</evidence>
<evidence type="ECO:0000256" key="3">
    <source>
        <dbReference type="ARBA" id="ARBA00006206"/>
    </source>
</evidence>
<dbReference type="SUPFAM" id="SSF74650">
    <property type="entry name" value="Galactose mutarotase-like"/>
    <property type="match status" value="1"/>
</dbReference>
<dbReference type="InterPro" id="IPR015443">
    <property type="entry name" value="Aldose_1-epimerase"/>
</dbReference>
<evidence type="ECO:0000256" key="7">
    <source>
        <dbReference type="ARBA" id="ARBA00023277"/>
    </source>
</evidence>
<accession>A0A8J8MV68</accession>
<feature type="binding site" evidence="11">
    <location>
        <begin position="173"/>
        <end position="175"/>
    </location>
    <ligand>
        <name>beta-D-galactose</name>
        <dbReference type="ChEBI" id="CHEBI:27667"/>
    </ligand>
</feature>
<keyword evidence="7 8" id="KW-0119">Carbohydrate metabolism</keyword>
<reference evidence="12" key="1">
    <citation type="submission" date="2020-01" db="EMBL/GenBank/DDBJ databases">
        <authorList>
            <person name="Yang Y."/>
            <person name="Kwon Y.M."/>
        </authorList>
    </citation>
    <scope>NUCLEOTIDE SEQUENCE</scope>
    <source>
        <strain evidence="12">PG104</strain>
        <plasmid evidence="12">unnamed3</plasmid>
    </source>
</reference>
<dbReference type="EMBL" id="CP047292">
    <property type="protein sequence ID" value="QUS37306.1"/>
    <property type="molecule type" value="Genomic_DNA"/>
</dbReference>
<feature type="binding site" evidence="10">
    <location>
        <position position="250"/>
    </location>
    <ligand>
        <name>beta-D-galactose</name>
        <dbReference type="ChEBI" id="CHEBI:27667"/>
    </ligand>
</feature>
<dbReference type="PIRSF" id="PIRSF005096">
    <property type="entry name" value="GALM"/>
    <property type="match status" value="1"/>
</dbReference>
<evidence type="ECO:0000313" key="13">
    <source>
        <dbReference type="Proteomes" id="UP000679284"/>
    </source>
</evidence>
<dbReference type="EC" id="5.1.3.3" evidence="4 8"/>
<dbReference type="PANTHER" id="PTHR10091:SF0">
    <property type="entry name" value="GALACTOSE MUTAROTASE"/>
    <property type="match status" value="1"/>
</dbReference>
<dbReference type="InterPro" id="IPR014718">
    <property type="entry name" value="GH-type_carb-bd"/>
</dbReference>
<dbReference type="GO" id="GO:0004034">
    <property type="term" value="F:aldose 1-epimerase activity"/>
    <property type="evidence" value="ECO:0007669"/>
    <property type="project" value="UniProtKB-EC"/>
</dbReference>
<dbReference type="GO" id="GO:0006006">
    <property type="term" value="P:glucose metabolic process"/>
    <property type="evidence" value="ECO:0007669"/>
    <property type="project" value="TreeGrafter"/>
</dbReference>
<evidence type="ECO:0000256" key="9">
    <source>
        <dbReference type="PIRSR" id="PIRSR005096-1"/>
    </source>
</evidence>
<dbReference type="GO" id="GO:0005737">
    <property type="term" value="C:cytoplasm"/>
    <property type="evidence" value="ECO:0007669"/>
    <property type="project" value="TreeGrafter"/>
</dbReference>
<evidence type="ECO:0000256" key="6">
    <source>
        <dbReference type="ARBA" id="ARBA00023235"/>
    </source>
</evidence>
<dbReference type="Pfam" id="PF01263">
    <property type="entry name" value="Aldose_epim"/>
    <property type="match status" value="1"/>
</dbReference>
<name>A0A8J8MV68_9RHOB</name>
<organism evidence="12 13">
    <name type="scientific">Falsirhodobacter algicola</name>
    <dbReference type="NCBI Taxonomy" id="2692330"/>
    <lineage>
        <taxon>Bacteria</taxon>
        <taxon>Pseudomonadati</taxon>
        <taxon>Pseudomonadota</taxon>
        <taxon>Alphaproteobacteria</taxon>
        <taxon>Rhodobacterales</taxon>
        <taxon>Paracoccaceae</taxon>
        <taxon>Falsirhodobacter</taxon>
    </lineage>
</organism>
<feature type="active site" description="Proton acceptor" evidence="9">
    <location>
        <position position="315"/>
    </location>
</feature>
<keyword evidence="12" id="KW-0614">Plasmid</keyword>
<comment type="similarity">
    <text evidence="3 8">Belongs to the aldose epimerase family.</text>
</comment>
<dbReference type="PROSITE" id="PS00545">
    <property type="entry name" value="ALDOSE_1_EPIMERASE"/>
    <property type="match status" value="1"/>
</dbReference>
<evidence type="ECO:0000256" key="11">
    <source>
        <dbReference type="PIRSR" id="PIRSR005096-3"/>
    </source>
</evidence>
<comment type="pathway">
    <text evidence="2 8">Carbohydrate metabolism; hexose metabolism.</text>
</comment>
<evidence type="ECO:0000256" key="5">
    <source>
        <dbReference type="ARBA" id="ARBA00014165"/>
    </source>
</evidence>
<dbReference type="Proteomes" id="UP000679284">
    <property type="component" value="Plasmid unnamed3"/>
</dbReference>
<dbReference type="KEGG" id="fap:GR316_13075"/>
<feature type="active site" description="Proton donor" evidence="9">
    <location>
        <position position="173"/>
    </location>
</feature>
<geneLocation type="plasmid" evidence="12 13">
    <name>unnamed3</name>
</geneLocation>
<protein>
    <recommendedName>
        <fullName evidence="5 8">Aldose 1-epimerase</fullName>
        <ecNumber evidence="4 8">5.1.3.3</ecNumber>
    </recommendedName>
</protein>
<dbReference type="InterPro" id="IPR047215">
    <property type="entry name" value="Galactose_mutarotase-like"/>
</dbReference>
<evidence type="ECO:0000256" key="1">
    <source>
        <dbReference type="ARBA" id="ARBA00001614"/>
    </source>
</evidence>
<dbReference type="CDD" id="cd09019">
    <property type="entry name" value="galactose_mutarotase_like"/>
    <property type="match status" value="1"/>
</dbReference>
<gene>
    <name evidence="12" type="ORF">GR316_13075</name>
</gene>
<proteinExistence type="inferred from homology"/>
<evidence type="ECO:0000256" key="2">
    <source>
        <dbReference type="ARBA" id="ARBA00005028"/>
    </source>
</evidence>
<keyword evidence="13" id="KW-1185">Reference proteome</keyword>
<feature type="binding site" evidence="11">
    <location>
        <begin position="77"/>
        <end position="78"/>
    </location>
    <ligand>
        <name>beta-D-galactose</name>
        <dbReference type="ChEBI" id="CHEBI:27667"/>
    </ligand>
</feature>
<dbReference type="NCBIfam" id="NF008277">
    <property type="entry name" value="PRK11055.1"/>
    <property type="match status" value="1"/>
</dbReference>
<dbReference type="PANTHER" id="PTHR10091">
    <property type="entry name" value="ALDOSE-1-EPIMERASE"/>
    <property type="match status" value="1"/>
</dbReference>
<sequence length="351" mass="37896">MTGTTHRDPFGQQMERVILRLPSGAEARIITFGAALQALIVPDRDGRLDDVVLGHDGPEGYLAQRDLYGATVGRYANRLAGGRFPGGRVPPNEGPHALHGGAEGFDRRLWTVEDAAAGAVTLSLISPDGDQGFPGRMQVRTTYALSEEGGTVTLRIAFEATSDRDTPISLTNHSYWNLGGHLADAARMRDAMGHRVQVRAARYLPIDDGMIPEGAPAPVAGTPFDFRDPMPLGARIRQGDAQLLRAGGYDHTLCLDDDCAEGARAAVVEDPVTGRRMEMWTDQPGLQLYSANRLPVHRTGKGGIAPRPGDALCLEAQAWPDAPNRPDFPPAILRAGAPWRRSIRYRFSAAP</sequence>
<dbReference type="AlphaFoldDB" id="A0A8J8MV68"/>
<dbReference type="Gene3D" id="2.70.98.10">
    <property type="match status" value="1"/>
</dbReference>
<dbReference type="GO" id="GO:0030246">
    <property type="term" value="F:carbohydrate binding"/>
    <property type="evidence" value="ECO:0007669"/>
    <property type="project" value="InterPro"/>
</dbReference>
<evidence type="ECO:0000256" key="4">
    <source>
        <dbReference type="ARBA" id="ARBA00013185"/>
    </source>
</evidence>
<dbReference type="InterPro" id="IPR008183">
    <property type="entry name" value="Aldose_1/G6P_1-epimerase"/>
</dbReference>